<evidence type="ECO:0000256" key="1">
    <source>
        <dbReference type="ARBA" id="ARBA00023002"/>
    </source>
</evidence>
<sequence>MPAVSTGIALVTGANGYVAVWAIKQLLEQGYSVRGTLRCMSKADHLRTIFHDFVNRLEFVVVEDFTKDDAFDEAVRGVDVIHHIASPFHLKAEEPSEIIAPAVSGTVSVLKSAQKYGDNLKRVVIVSSTAAVFELTGEPKTYNEGNWNDRAIYEVAVKGKDADQFSKYCASKTIAERAAWAFYVNNKQSFSWDMVVINPPYVFGPILHEVKSISDLNTSLEHWYHFVLSGHADAETVVNDGYISSSSILLKSLLTSVPNRNCWIDVRDLANALVLATHTGDAGNQRIIVSAGPFKWRGLG</sequence>
<dbReference type="GO" id="GO:0003676">
    <property type="term" value="F:nucleic acid binding"/>
    <property type="evidence" value="ECO:0007669"/>
    <property type="project" value="InterPro"/>
</dbReference>
<dbReference type="AlphaFoldDB" id="A0AAD5V3F5"/>
<accession>A0AAD5V3F5</accession>
<proteinExistence type="inferred from homology"/>
<evidence type="ECO:0000259" key="3">
    <source>
        <dbReference type="Pfam" id="PF01370"/>
    </source>
</evidence>
<name>A0AAD5V3F5_9APHY</name>
<evidence type="ECO:0000313" key="4">
    <source>
        <dbReference type="EMBL" id="KAJ3485281.1"/>
    </source>
</evidence>
<dbReference type="PANTHER" id="PTHR10366">
    <property type="entry name" value="NAD DEPENDENT EPIMERASE/DEHYDRATASE"/>
    <property type="match status" value="1"/>
</dbReference>
<feature type="domain" description="NAD-dependent epimerase/dehydratase" evidence="3">
    <location>
        <begin position="9"/>
        <end position="288"/>
    </location>
</feature>
<reference evidence="4" key="1">
    <citation type="submission" date="2022-07" db="EMBL/GenBank/DDBJ databases">
        <title>Genome Sequence of Physisporinus lineatus.</title>
        <authorList>
            <person name="Buettner E."/>
        </authorList>
    </citation>
    <scope>NUCLEOTIDE SEQUENCE</scope>
    <source>
        <strain evidence="4">VT162</strain>
    </source>
</reference>
<organism evidence="4 5">
    <name type="scientific">Meripilus lineatus</name>
    <dbReference type="NCBI Taxonomy" id="2056292"/>
    <lineage>
        <taxon>Eukaryota</taxon>
        <taxon>Fungi</taxon>
        <taxon>Dikarya</taxon>
        <taxon>Basidiomycota</taxon>
        <taxon>Agaricomycotina</taxon>
        <taxon>Agaricomycetes</taxon>
        <taxon>Polyporales</taxon>
        <taxon>Meripilaceae</taxon>
        <taxon>Meripilus</taxon>
    </lineage>
</organism>
<comment type="similarity">
    <text evidence="2">Belongs to the NAD(P)-dependent epimerase/dehydratase family. Dihydroflavonol-4-reductase subfamily.</text>
</comment>
<dbReference type="InterPro" id="IPR002052">
    <property type="entry name" value="DNA_methylase_N6_adenine_CS"/>
</dbReference>
<dbReference type="GO" id="GO:0032259">
    <property type="term" value="P:methylation"/>
    <property type="evidence" value="ECO:0007669"/>
    <property type="project" value="InterPro"/>
</dbReference>
<dbReference type="GO" id="GO:0016616">
    <property type="term" value="F:oxidoreductase activity, acting on the CH-OH group of donors, NAD or NADP as acceptor"/>
    <property type="evidence" value="ECO:0007669"/>
    <property type="project" value="TreeGrafter"/>
</dbReference>
<dbReference type="SUPFAM" id="SSF51735">
    <property type="entry name" value="NAD(P)-binding Rossmann-fold domains"/>
    <property type="match status" value="1"/>
</dbReference>
<evidence type="ECO:0000256" key="2">
    <source>
        <dbReference type="ARBA" id="ARBA00023445"/>
    </source>
</evidence>
<dbReference type="PANTHER" id="PTHR10366:SF564">
    <property type="entry name" value="STEROL-4-ALPHA-CARBOXYLATE 3-DEHYDROGENASE, DECARBOXYLATING"/>
    <property type="match status" value="1"/>
</dbReference>
<dbReference type="GO" id="GO:0008168">
    <property type="term" value="F:methyltransferase activity"/>
    <property type="evidence" value="ECO:0007669"/>
    <property type="project" value="InterPro"/>
</dbReference>
<keyword evidence="5" id="KW-1185">Reference proteome</keyword>
<dbReference type="PROSITE" id="PS00092">
    <property type="entry name" value="N6_MTASE"/>
    <property type="match status" value="1"/>
</dbReference>
<keyword evidence="1" id="KW-0560">Oxidoreductase</keyword>
<dbReference type="InterPro" id="IPR036291">
    <property type="entry name" value="NAD(P)-bd_dom_sf"/>
</dbReference>
<dbReference type="Proteomes" id="UP001212997">
    <property type="component" value="Unassembled WGS sequence"/>
</dbReference>
<dbReference type="InterPro" id="IPR001509">
    <property type="entry name" value="Epimerase_deHydtase"/>
</dbReference>
<dbReference type="InterPro" id="IPR050425">
    <property type="entry name" value="NAD(P)_dehydrat-like"/>
</dbReference>
<protein>
    <recommendedName>
        <fullName evidence="3">NAD-dependent epimerase/dehydratase domain-containing protein</fullName>
    </recommendedName>
</protein>
<dbReference type="EMBL" id="JANAWD010000158">
    <property type="protein sequence ID" value="KAJ3485281.1"/>
    <property type="molecule type" value="Genomic_DNA"/>
</dbReference>
<gene>
    <name evidence="4" type="ORF">NLI96_g5057</name>
</gene>
<evidence type="ECO:0000313" key="5">
    <source>
        <dbReference type="Proteomes" id="UP001212997"/>
    </source>
</evidence>
<dbReference type="Pfam" id="PF01370">
    <property type="entry name" value="Epimerase"/>
    <property type="match status" value="1"/>
</dbReference>
<comment type="caution">
    <text evidence="4">The sequence shown here is derived from an EMBL/GenBank/DDBJ whole genome shotgun (WGS) entry which is preliminary data.</text>
</comment>
<dbReference type="Gene3D" id="3.40.50.720">
    <property type="entry name" value="NAD(P)-binding Rossmann-like Domain"/>
    <property type="match status" value="1"/>
</dbReference>